<proteinExistence type="predicted"/>
<organism evidence="2 3">
    <name type="scientific">Moesziomyces aphidis</name>
    <name type="common">Pseudozyma aphidis</name>
    <dbReference type="NCBI Taxonomy" id="84754"/>
    <lineage>
        <taxon>Eukaryota</taxon>
        <taxon>Fungi</taxon>
        <taxon>Dikarya</taxon>
        <taxon>Basidiomycota</taxon>
        <taxon>Ustilaginomycotina</taxon>
        <taxon>Ustilaginomycetes</taxon>
        <taxon>Ustilaginales</taxon>
        <taxon>Ustilaginaceae</taxon>
        <taxon>Moesziomyces</taxon>
    </lineage>
</organism>
<comment type="caution">
    <text evidence="2">The sequence shown here is derived from an EMBL/GenBank/DDBJ whole genome shotgun (WGS) entry which is preliminary data.</text>
</comment>
<dbReference type="HOGENOM" id="CLU_1294901_0_0_1"/>
<gene>
    <name evidence="2" type="ORF">PaG_03456</name>
</gene>
<accession>W3VNM9</accession>
<evidence type="ECO:0000313" key="2">
    <source>
        <dbReference type="EMBL" id="ETS62371.1"/>
    </source>
</evidence>
<evidence type="ECO:0000256" key="1">
    <source>
        <dbReference type="SAM" id="MobiDB-lite"/>
    </source>
</evidence>
<feature type="region of interest" description="Disordered" evidence="1">
    <location>
        <begin position="150"/>
        <end position="170"/>
    </location>
</feature>
<dbReference type="Proteomes" id="UP000019462">
    <property type="component" value="Unassembled WGS sequence"/>
</dbReference>
<protein>
    <submittedName>
        <fullName evidence="2">Uncharacterized protein</fullName>
    </submittedName>
</protein>
<dbReference type="AlphaFoldDB" id="W3VNM9"/>
<evidence type="ECO:0000313" key="3">
    <source>
        <dbReference type="Proteomes" id="UP000019462"/>
    </source>
</evidence>
<dbReference type="EMBL" id="AWNI01000011">
    <property type="protein sequence ID" value="ETS62371.1"/>
    <property type="molecule type" value="Genomic_DNA"/>
</dbReference>
<name>W3VNM9_MOEAP</name>
<sequence>MLFDPLRASCAHISACSTVRALHAGHGMRMFGQNTNSDQAWHEQTSLSVVFGMDSLVHMHLLAPLRAARKYHPRAPICIAACDARTARPQHHHAQQVHAGTTAAGAKWPQPARAPMIYIAAALRDVTSASDPRWCADGEAKEASVAASKLGFPMQERKKGRPGPGAPHSLTAFLPRGMRDGFVLTGLVFETKQIRTTSPGAATVNRDGLRKTH</sequence>
<reference evidence="2 3" key="1">
    <citation type="journal article" date="2014" name="Genome Announc.">
        <title>Genome sequence of the basidiomycetous fungus Pseudozyma aphidis DSM70725, an efficient producer of biosurfactant mannosylerythritol lipids.</title>
        <authorList>
            <person name="Lorenz S."/>
            <person name="Guenther M."/>
            <person name="Grumaz C."/>
            <person name="Rupp S."/>
            <person name="Zibek S."/>
            <person name="Sohn K."/>
        </authorList>
    </citation>
    <scope>NUCLEOTIDE SEQUENCE [LARGE SCALE GENOMIC DNA]</scope>
    <source>
        <strain evidence="3">ATCC 32657 / CBS 517.83 / DSM 70725 / JCM 10318 / NBRC 10182 / NRRL Y-7954 / St-0401</strain>
    </source>
</reference>
<keyword evidence="3" id="KW-1185">Reference proteome</keyword>